<dbReference type="Proteomes" id="UP000433883">
    <property type="component" value="Unassembled WGS sequence"/>
</dbReference>
<feature type="compositionally biased region" description="Low complexity" evidence="1">
    <location>
        <begin position="578"/>
        <end position="613"/>
    </location>
</feature>
<dbReference type="AlphaFoldDB" id="A0A8H3Z7E6"/>
<feature type="region of interest" description="Disordered" evidence="1">
    <location>
        <begin position="167"/>
        <end position="206"/>
    </location>
</feature>
<proteinExistence type="predicted"/>
<feature type="transmembrane region" description="Helical" evidence="2">
    <location>
        <begin position="711"/>
        <end position="733"/>
    </location>
</feature>
<dbReference type="SUPFAM" id="SSF54909">
    <property type="entry name" value="Dimeric alpha+beta barrel"/>
    <property type="match status" value="1"/>
</dbReference>
<evidence type="ECO:0000313" key="5">
    <source>
        <dbReference type="Proteomes" id="UP000433883"/>
    </source>
</evidence>
<dbReference type="InterPro" id="IPR013097">
    <property type="entry name" value="Dabb"/>
</dbReference>
<keyword evidence="2" id="KW-0812">Transmembrane</keyword>
<gene>
    <name evidence="4" type="ORF">BLS_004699</name>
</gene>
<evidence type="ECO:0000313" key="4">
    <source>
        <dbReference type="EMBL" id="KAE9983277.1"/>
    </source>
</evidence>
<organism evidence="4 5">
    <name type="scientific">Venturia inaequalis</name>
    <name type="common">Apple scab fungus</name>
    <dbReference type="NCBI Taxonomy" id="5025"/>
    <lineage>
        <taxon>Eukaryota</taxon>
        <taxon>Fungi</taxon>
        <taxon>Dikarya</taxon>
        <taxon>Ascomycota</taxon>
        <taxon>Pezizomycotina</taxon>
        <taxon>Dothideomycetes</taxon>
        <taxon>Pleosporomycetidae</taxon>
        <taxon>Venturiales</taxon>
        <taxon>Venturiaceae</taxon>
        <taxon>Venturia</taxon>
    </lineage>
</organism>
<feature type="region of interest" description="Disordered" evidence="1">
    <location>
        <begin position="501"/>
        <end position="534"/>
    </location>
</feature>
<feature type="domain" description="Stress-response A/B barrel" evidence="3">
    <location>
        <begin position="3"/>
        <end position="99"/>
    </location>
</feature>
<evidence type="ECO:0000256" key="1">
    <source>
        <dbReference type="SAM" id="MobiDB-lite"/>
    </source>
</evidence>
<dbReference type="SMART" id="SM00886">
    <property type="entry name" value="Dabb"/>
    <property type="match status" value="1"/>
</dbReference>
<dbReference type="PROSITE" id="PS51502">
    <property type="entry name" value="S_R_A_B_BARREL"/>
    <property type="match status" value="1"/>
</dbReference>
<keyword evidence="2" id="KW-1133">Transmembrane helix</keyword>
<dbReference type="EMBL" id="WNWQ01000031">
    <property type="protein sequence ID" value="KAE9983277.1"/>
    <property type="molecule type" value="Genomic_DNA"/>
</dbReference>
<evidence type="ECO:0000259" key="3">
    <source>
        <dbReference type="PROSITE" id="PS51502"/>
    </source>
</evidence>
<dbReference type="Gene3D" id="3.30.70.100">
    <property type="match status" value="1"/>
</dbReference>
<name>A0A8H3Z7E6_VENIN</name>
<feature type="region of interest" description="Disordered" evidence="1">
    <location>
        <begin position="568"/>
        <end position="616"/>
    </location>
</feature>
<reference evidence="4 5" key="1">
    <citation type="submission" date="2019-11" db="EMBL/GenBank/DDBJ databases">
        <title>Venturia inaequalis Genome Resource.</title>
        <authorList>
            <person name="Lichtner F.J."/>
        </authorList>
    </citation>
    <scope>NUCLEOTIDE SEQUENCE [LARGE SCALE GENOMIC DNA]</scope>
    <source>
        <strain evidence="4">Bline_iso_100314</strain>
    </source>
</reference>
<accession>A0A8H3Z7E6</accession>
<comment type="caution">
    <text evidence="4">The sequence shown here is derived from an EMBL/GenBank/DDBJ whole genome shotgun (WGS) entry which is preliminary data.</text>
</comment>
<protein>
    <recommendedName>
        <fullName evidence="3">Stress-response A/B barrel domain-containing protein</fullName>
    </recommendedName>
</protein>
<dbReference type="InterPro" id="IPR011008">
    <property type="entry name" value="Dimeric_a/b-barrel"/>
</dbReference>
<feature type="region of interest" description="Disordered" evidence="1">
    <location>
        <begin position="421"/>
        <end position="441"/>
    </location>
</feature>
<feature type="region of interest" description="Disordered" evidence="1">
    <location>
        <begin position="290"/>
        <end position="313"/>
    </location>
</feature>
<keyword evidence="2" id="KW-0472">Membrane</keyword>
<feature type="compositionally biased region" description="Low complexity" evidence="1">
    <location>
        <begin position="421"/>
        <end position="440"/>
    </location>
</feature>
<feature type="compositionally biased region" description="Low complexity" evidence="1">
    <location>
        <begin position="511"/>
        <end position="527"/>
    </location>
</feature>
<feature type="region of interest" description="Disordered" evidence="1">
    <location>
        <begin position="106"/>
        <end position="135"/>
    </location>
</feature>
<dbReference type="Pfam" id="PF07876">
    <property type="entry name" value="Dabb"/>
    <property type="match status" value="1"/>
</dbReference>
<sequence length="755" mass="79591">MTVSRTTLFKLPNEADIEAVLAAYVKLAETNSKDGKPYILSSKAFKLFPDARSQGYTLAAQTTFASVEDMKYYDEECEAHQALKDIVKPKAAGPPLMVFCERNRLERSDENHEGEENKSRSPAHEPASDIKGEEGECHSACSYSSKQGNFHVYRLILEKKAYQQIDEQPASTPAVDPHAHIPGSSSEIEGGVGGGQRSKTHGDASRYTPTVTVIASASTPRDTTVTETIPASTRSQAADITVTETVPAFTRSQVPDITVIETVPAFTRSKPADITVTETVPVYTSLQAAETTSTDEPTTYKFGPHTTTSSNPSATIAIPDFVNEFSSAFEEEWWHGKHSPTSLPSPVASTYIEPTGGVSIVPVNGPTVFMNPSGHVTMWRDSTGSATTETASPTAFGPSIVTIQSGPTVSVDTTGGVSVLTGLHPSPTTNAPASASSPATGDWGVHTVPGCTIINQSFITSSSAPASSSATGGYPVTASSSSETSLSKSFHITKTSTLGRTHTIPGCTEVSQSSATSSSAPASTSVTGDYPMTASSSLETSWTKPFHKTSLTKSFHITKTSTLGRTHTIPGCTVANQSSTTSSSAPESSPATEGYPTTASSSSWTPSATANPSDGTTMFQITKMSTLGRVYTIPGCTIAGESTSTITTITSAGPSTMLRLVRRSPSHYEDIAAATDSRAEIKLLANSLGKAYAGQVSSKPNDVSDPISMKLVGFVIGVIFSLVFVVAVIWYGVKKVQRRSALAKRLAIKGEMEQY</sequence>
<evidence type="ECO:0000256" key="2">
    <source>
        <dbReference type="SAM" id="Phobius"/>
    </source>
</evidence>